<sequence precursor="true">MKKITLLFALISLLFVFNANGQKISISGHIGYSSPQGDAFTYDEGSGGKGGFGYSVDILYHLPQFDNKLAVGLIYNDALLVGGGTSDSNVDLDMYLLGIRGVKGQYRFFDSKVSPYGAVSLGASRLEVPEVKSNDEVIAEGGSTYAFGIAPEIGVELGGFVISAMYLVPMKYETWGSDEDSAGSFQISIGWRGGFDL</sequence>
<proteinExistence type="predicted"/>
<gene>
    <name evidence="4" type="ORF">L21SP5_03672</name>
</gene>
<dbReference type="AlphaFoldDB" id="A0A0S2I4I7"/>
<dbReference type="Proteomes" id="UP000064893">
    <property type="component" value="Chromosome"/>
</dbReference>
<evidence type="ECO:0000256" key="2">
    <source>
        <dbReference type="SAM" id="SignalP"/>
    </source>
</evidence>
<dbReference type="InterPro" id="IPR011250">
    <property type="entry name" value="OMP/PagP_B-barrel"/>
</dbReference>
<dbReference type="OrthoDB" id="1161695at2"/>
<protein>
    <recommendedName>
        <fullName evidence="3">Outer membrane protein beta-barrel domain-containing protein</fullName>
    </recommendedName>
</protein>
<feature type="domain" description="Outer membrane protein beta-barrel" evidence="3">
    <location>
        <begin position="7"/>
        <end position="192"/>
    </location>
</feature>
<dbReference type="SUPFAM" id="SSF56925">
    <property type="entry name" value="OMPA-like"/>
    <property type="match status" value="1"/>
</dbReference>
<organism evidence="4 5">
    <name type="scientific">Salinivirga cyanobacteriivorans</name>
    <dbReference type="NCBI Taxonomy" id="1307839"/>
    <lineage>
        <taxon>Bacteria</taxon>
        <taxon>Pseudomonadati</taxon>
        <taxon>Bacteroidota</taxon>
        <taxon>Bacteroidia</taxon>
        <taxon>Bacteroidales</taxon>
        <taxon>Salinivirgaceae</taxon>
        <taxon>Salinivirga</taxon>
    </lineage>
</organism>
<evidence type="ECO:0000256" key="1">
    <source>
        <dbReference type="ARBA" id="ARBA00022729"/>
    </source>
</evidence>
<reference evidence="4 5" key="1">
    <citation type="submission" date="2015-11" db="EMBL/GenBank/DDBJ databases">
        <title>Description and complete genome sequence of a novel strain predominating in hypersaline microbial mats and representing a new family of the Bacteriodetes phylum.</title>
        <authorList>
            <person name="Spring S."/>
            <person name="Bunk B."/>
            <person name="Sproer C."/>
            <person name="Klenk H.-P."/>
        </authorList>
    </citation>
    <scope>NUCLEOTIDE SEQUENCE [LARGE SCALE GENOMIC DNA]</scope>
    <source>
        <strain evidence="4 5">L21-Spi-D4</strain>
    </source>
</reference>
<evidence type="ECO:0000259" key="3">
    <source>
        <dbReference type="Pfam" id="PF13505"/>
    </source>
</evidence>
<evidence type="ECO:0000313" key="4">
    <source>
        <dbReference type="EMBL" id="ALO17270.1"/>
    </source>
</evidence>
<accession>A0A0S2I4I7</accession>
<dbReference type="Pfam" id="PF13505">
    <property type="entry name" value="OMP_b-brl"/>
    <property type="match status" value="1"/>
</dbReference>
<dbReference type="Gene3D" id="2.40.160.20">
    <property type="match status" value="1"/>
</dbReference>
<dbReference type="RefSeq" id="WP_057954561.1">
    <property type="nucleotide sequence ID" value="NZ_CP013118.1"/>
</dbReference>
<keyword evidence="5" id="KW-1185">Reference proteome</keyword>
<feature type="signal peptide" evidence="2">
    <location>
        <begin position="1"/>
        <end position="21"/>
    </location>
</feature>
<name>A0A0S2I4I7_9BACT</name>
<dbReference type="KEGG" id="blq:L21SP5_03672"/>
<dbReference type="EMBL" id="CP013118">
    <property type="protein sequence ID" value="ALO17270.1"/>
    <property type="molecule type" value="Genomic_DNA"/>
</dbReference>
<feature type="chain" id="PRO_5006599499" description="Outer membrane protein beta-barrel domain-containing protein" evidence="2">
    <location>
        <begin position="22"/>
        <end position="197"/>
    </location>
</feature>
<dbReference type="InterPro" id="IPR027385">
    <property type="entry name" value="Beta-barrel_OMP"/>
</dbReference>
<evidence type="ECO:0000313" key="5">
    <source>
        <dbReference type="Proteomes" id="UP000064893"/>
    </source>
</evidence>
<keyword evidence="1 2" id="KW-0732">Signal</keyword>